<dbReference type="CDD" id="cd09276">
    <property type="entry name" value="Rnase_HI_RT_non_LTR"/>
    <property type="match status" value="1"/>
</dbReference>
<feature type="domain" description="RNase H type-1" evidence="2">
    <location>
        <begin position="231"/>
        <end position="364"/>
    </location>
</feature>
<dbReference type="InterPro" id="IPR055251">
    <property type="entry name" value="SOS1_NGEF_PH"/>
</dbReference>
<dbReference type="PROSITE" id="PS50879">
    <property type="entry name" value="RNASE_H_1"/>
    <property type="match status" value="1"/>
</dbReference>
<dbReference type="PANTHER" id="PTHR45845:SF3">
    <property type="entry name" value="PURATROPHIN-1-LIKE, ISOFORM A"/>
    <property type="match status" value="1"/>
</dbReference>
<dbReference type="SMART" id="SM00233">
    <property type="entry name" value="PH"/>
    <property type="match status" value="1"/>
</dbReference>
<sequence length="1148" mass="128575">MPRRKIRAHYEHMSEFETGRAIGLKEAGRQRSAKGNNRTGGLGNCQNGCRSTAIHVIYHPTCDRHTSVQNDHQQATERAESKSSPTVTMPTPHTRAPTSPTTSFVTSSVSYCVLTTVANVPGDVLGRVWILALLSKTTQDPIGSHSWHPDSTTGYRAFGCGLDDETLAILASAKACLCEHYINIELRTVDPDLVWRRTLSSTFLTPRFLRFLWRVRYGGGYSTHHQSTNTPAQEILSRTEHSHKQMDGSQSSEGVGAGVILPPPLQTIQLKLHQECSAFQAELLAILYATKITMNFPKEHFIIASDCQSALSAICRSWPPRTQLIAEIIYNLHFSPNVQLCWIKGHSGIPGNELADQAAKAAAHSNLPLSFTTLPKSVARGKKEQIALKMWTDLYIQDYSTRNLRRFAATPKLLLQMLRNIKHGSTSTTILTGHGYIQADLATVSKEYPTCPHCQDEDQTVDHLLFTCPTFQYQRFQTATLLGITNICPASLENLPRKKSAWRHLINWTSTGIAMLAKVGQKRKNATSGRQRSAKGNNRTGGLGNCQNGCRSTAIHVIYHPTCDQFADRYDAYPSHPCTDKSDYIFCDKFRFLLCPDDCRKRAWRRPGQRVDPGLTVENHTGPQQGVMVWDAISFDSRTPLLVIPGTLTAQRYVDDILRPVLLPFLSHNPGLTFQQDNARPHVLLWIVFNLAEHFPRQLETIWQEIPQHTIRNLYQSMTRRVAVSIQARLLAFGCGLDDETLAILASAKACLCEHYINIELRTVDPDLVWRRTLSSLAASSSSNSAARALGNWADCAEDLRPGADDHFTVVKSRKRCRESAANDNTSRITYTPLPAPRPAGPTPPAPHGDTTTPAMATPPPPLSAQMERVLMDKRWKVAGDLIHELSREIDLEHTFQSQVDVDDIVKAILYPGDREPLIKRLPTRDRYILGGFISTAIWRARDSDPSHKSVRRVFLFEELVVFSKAKPDPQRPGYDLYQYKFSLKTCELGLTRQPSTQHPARFEIWFRKCRAQDTYTLQAQSQAVKEAWVEQISRLLWNQAFRNRELRNAENSSMGMGSKPCLEIRPNQDQISDSVRRCRPHSIISVSSSSSGHSGVHKSDASHCSTESGFFTDLESGHSENRRAERSDSLLPSVSYTSNPPDILDQG</sequence>
<evidence type="ECO:0000259" key="2">
    <source>
        <dbReference type="PROSITE" id="PS50879"/>
    </source>
</evidence>
<feature type="compositionally biased region" description="Polar residues" evidence="1">
    <location>
        <begin position="1131"/>
        <end position="1141"/>
    </location>
</feature>
<dbReference type="InterPro" id="IPR052231">
    <property type="entry name" value="Rho_GEF_signaling-related"/>
</dbReference>
<gene>
    <name evidence="3" type="ORF">LAZ67_20001942</name>
</gene>
<feature type="compositionally biased region" description="Basic and acidic residues" evidence="1">
    <location>
        <begin position="1116"/>
        <end position="1129"/>
    </location>
</feature>
<dbReference type="Proteomes" id="UP001235939">
    <property type="component" value="Chromosome 20"/>
</dbReference>
<accession>A0ABY6LQ88</accession>
<evidence type="ECO:0000313" key="3">
    <source>
        <dbReference type="EMBL" id="UYV81675.1"/>
    </source>
</evidence>
<feature type="compositionally biased region" description="Pro residues" evidence="1">
    <location>
        <begin position="834"/>
        <end position="847"/>
    </location>
</feature>
<dbReference type="InterPro" id="IPR036397">
    <property type="entry name" value="RNaseH_sf"/>
</dbReference>
<dbReference type="Gene3D" id="2.30.29.30">
    <property type="entry name" value="Pleckstrin-homology domain (PH domain)/Phosphotyrosine-binding domain (PTB)"/>
    <property type="match status" value="1"/>
</dbReference>
<reference evidence="3 4" key="1">
    <citation type="submission" date="2022-01" db="EMBL/GenBank/DDBJ databases">
        <title>A chromosomal length assembly of Cordylochernes scorpioides.</title>
        <authorList>
            <person name="Zeh D."/>
            <person name="Zeh J."/>
        </authorList>
    </citation>
    <scope>NUCLEOTIDE SEQUENCE [LARGE SCALE GENOMIC DNA]</scope>
    <source>
        <strain evidence="3">IN4F17</strain>
        <tissue evidence="3">Whole Body</tissue>
    </source>
</reference>
<evidence type="ECO:0000256" key="1">
    <source>
        <dbReference type="SAM" id="MobiDB-lite"/>
    </source>
</evidence>
<name>A0ABY6LQ88_9ARAC</name>
<feature type="compositionally biased region" description="Polar residues" evidence="1">
    <location>
        <begin position="82"/>
        <end position="91"/>
    </location>
</feature>
<dbReference type="SUPFAM" id="SSF50729">
    <property type="entry name" value="PH domain-like"/>
    <property type="match status" value="1"/>
</dbReference>
<protein>
    <submittedName>
        <fullName evidence="3">PLEKHG4</fullName>
    </submittedName>
</protein>
<keyword evidence="4" id="KW-1185">Reference proteome</keyword>
<dbReference type="SUPFAM" id="SSF53098">
    <property type="entry name" value="Ribonuclease H-like"/>
    <property type="match status" value="1"/>
</dbReference>
<feature type="region of interest" description="Disordered" evidence="1">
    <location>
        <begin position="819"/>
        <end position="861"/>
    </location>
</feature>
<dbReference type="InterPro" id="IPR002156">
    <property type="entry name" value="RNaseH_domain"/>
</dbReference>
<dbReference type="Gene3D" id="3.30.420.10">
    <property type="entry name" value="Ribonuclease H-like superfamily/Ribonuclease H"/>
    <property type="match status" value="2"/>
</dbReference>
<dbReference type="InterPro" id="IPR012337">
    <property type="entry name" value="RNaseH-like_sf"/>
</dbReference>
<feature type="region of interest" description="Disordered" evidence="1">
    <location>
        <begin position="1113"/>
        <end position="1148"/>
    </location>
</feature>
<dbReference type="EMBL" id="CP092882">
    <property type="protein sequence ID" value="UYV81675.1"/>
    <property type="molecule type" value="Genomic_DNA"/>
</dbReference>
<dbReference type="PANTHER" id="PTHR45845">
    <property type="entry name" value="RHO GUANINE NUCLEOTIDE EXCHANGE FACTOR-RELATED"/>
    <property type="match status" value="1"/>
</dbReference>
<dbReference type="Pfam" id="PF22697">
    <property type="entry name" value="SOS1_NGEF_PH"/>
    <property type="match status" value="1"/>
</dbReference>
<dbReference type="Pfam" id="PF00075">
    <property type="entry name" value="RNase_H"/>
    <property type="match status" value="1"/>
</dbReference>
<proteinExistence type="predicted"/>
<dbReference type="InterPro" id="IPR001849">
    <property type="entry name" value="PH_domain"/>
</dbReference>
<evidence type="ECO:0000313" key="4">
    <source>
        <dbReference type="Proteomes" id="UP001235939"/>
    </source>
</evidence>
<dbReference type="InterPro" id="IPR011993">
    <property type="entry name" value="PH-like_dom_sf"/>
</dbReference>
<organism evidence="3 4">
    <name type="scientific">Cordylochernes scorpioides</name>
    <dbReference type="NCBI Taxonomy" id="51811"/>
    <lineage>
        <taxon>Eukaryota</taxon>
        <taxon>Metazoa</taxon>
        <taxon>Ecdysozoa</taxon>
        <taxon>Arthropoda</taxon>
        <taxon>Chelicerata</taxon>
        <taxon>Arachnida</taxon>
        <taxon>Pseudoscorpiones</taxon>
        <taxon>Cheliferoidea</taxon>
        <taxon>Chernetidae</taxon>
        <taxon>Cordylochernes</taxon>
    </lineage>
</organism>
<feature type="region of interest" description="Disordered" evidence="1">
    <location>
        <begin position="65"/>
        <end position="102"/>
    </location>
</feature>